<reference evidence="5 6" key="1">
    <citation type="journal article" date="2009" name="J. Bacteriol.">
        <title>Complete genome sequence of Robiginitalea biformata HTCC2501.</title>
        <authorList>
            <person name="Oh H.M."/>
            <person name="Giovannoni S.J."/>
            <person name="Lee K."/>
            <person name="Ferriera S."/>
            <person name="Johnson J."/>
            <person name="Cho J.C."/>
        </authorList>
    </citation>
    <scope>NUCLEOTIDE SEQUENCE [LARGE SCALE GENOMIC DNA]</scope>
    <source>
        <strain evidence="6">ATCC BAA-864 / HTCC2501 / KCTC 12146</strain>
    </source>
</reference>
<dbReference type="KEGG" id="rbi:RB2501_12472"/>
<dbReference type="PIRSF" id="PIRSF012535">
    <property type="entry name" value="UCP012535"/>
    <property type="match status" value="1"/>
</dbReference>
<dbReference type="EC" id="6.-.-.-" evidence="2"/>
<accession>A4CNA1</accession>
<comment type="similarity">
    <text evidence="2">Belongs to the BshC family.</text>
</comment>
<proteinExistence type="inferred from homology"/>
<feature type="domain" description="Bacillithiol biosynthesis BshC C-terminal coiled-coil" evidence="4">
    <location>
        <begin position="377"/>
        <end position="531"/>
    </location>
</feature>
<dbReference type="STRING" id="313596.RB2501_12472"/>
<dbReference type="HAMAP" id="MF_01867">
    <property type="entry name" value="BshC"/>
    <property type="match status" value="1"/>
</dbReference>
<feature type="domain" description="Bacillithiol biosynthesis BshC N-terminal Rossmann-like" evidence="3">
    <location>
        <begin position="1"/>
        <end position="375"/>
    </location>
</feature>
<name>A4CNA1_ROBBH</name>
<dbReference type="InterPro" id="IPR055399">
    <property type="entry name" value="CC_BshC"/>
</dbReference>
<dbReference type="HOGENOM" id="CLU_022249_2_0_10"/>
<dbReference type="OrthoDB" id="9765151at2"/>
<dbReference type="InterPro" id="IPR055398">
    <property type="entry name" value="Rossmann-like_BshC"/>
</dbReference>
<keyword evidence="1 2" id="KW-0436">Ligase</keyword>
<dbReference type="GO" id="GO:0016874">
    <property type="term" value="F:ligase activity"/>
    <property type="evidence" value="ECO:0007669"/>
    <property type="project" value="UniProtKB-UniRule"/>
</dbReference>
<sequence length="535" mass="60795">MRKEGIPFKDTGFFSKLITDYLDAVPGLEPFYGRSPDLGAFREQLLEKLATYPESHRSTLCTVLEDQYRGLSASPATKSHIAALADSATVTVVTGHQLNLFTGPLYFHYKILGTIALCRKLQAAYPDHIFVPVYWMATEDHDFDEINHFNFKGKEFRWNREAGGPVGRMETDGLEVLAEQFMQDLGPGDRARELKELFEAAYLEHPNLAAATRYLANRLFGEEGLVVLDGDDPRLKALFAPHMETDMLEGLAHRQVSDQAAGLQAADPDYPIQVTPREINLFYMRDGLRERIVEEDGVYGVLETDIRMDREALKKELREHPGRFSPNVITRPLYQEVILPNIAYIGGGGEIAYWLELKSYFEASEIPFPILMLRNSALVLSDKQARKAEKLGVSLQELFLEQNELINRKVRAISGIDIDFTPQREHLRKQFRDLYALAEKTDASFLGAVKAQETKQINGLNHLEKRLLKAQKRKLRDHVNRLVALQGELFPNGSLQERTRNFAACYLELGSQWVPSVLGAFDPLHPEFSILIYER</sequence>
<evidence type="ECO:0000313" key="5">
    <source>
        <dbReference type="EMBL" id="EAR15143.1"/>
    </source>
</evidence>
<dbReference type="Pfam" id="PF24850">
    <property type="entry name" value="CC_BshC"/>
    <property type="match status" value="1"/>
</dbReference>
<dbReference type="Proteomes" id="UP000009049">
    <property type="component" value="Chromosome"/>
</dbReference>
<dbReference type="Pfam" id="PF10079">
    <property type="entry name" value="Rossmann-like_BshC"/>
    <property type="match status" value="1"/>
</dbReference>
<evidence type="ECO:0000259" key="3">
    <source>
        <dbReference type="Pfam" id="PF10079"/>
    </source>
</evidence>
<dbReference type="AlphaFoldDB" id="A4CNA1"/>
<evidence type="ECO:0000313" key="6">
    <source>
        <dbReference type="Proteomes" id="UP000009049"/>
    </source>
</evidence>
<keyword evidence="6" id="KW-1185">Reference proteome</keyword>
<dbReference type="InterPro" id="IPR011199">
    <property type="entry name" value="Bacillithiol_biosynth_BshC"/>
</dbReference>
<dbReference type="eggNOG" id="COG4365">
    <property type="taxonomic scope" value="Bacteria"/>
</dbReference>
<dbReference type="EMBL" id="CP001712">
    <property type="protein sequence ID" value="EAR15143.1"/>
    <property type="molecule type" value="Genomic_DNA"/>
</dbReference>
<dbReference type="RefSeq" id="WP_015754463.1">
    <property type="nucleotide sequence ID" value="NC_013222.1"/>
</dbReference>
<evidence type="ECO:0000259" key="4">
    <source>
        <dbReference type="Pfam" id="PF24850"/>
    </source>
</evidence>
<organism evidence="5 6">
    <name type="scientific">Robiginitalea biformata (strain ATCC BAA-864 / DSM 15991 / KCTC 12146 / HTCC2501)</name>
    <dbReference type="NCBI Taxonomy" id="313596"/>
    <lineage>
        <taxon>Bacteria</taxon>
        <taxon>Pseudomonadati</taxon>
        <taxon>Bacteroidota</taxon>
        <taxon>Flavobacteriia</taxon>
        <taxon>Flavobacteriales</taxon>
        <taxon>Flavobacteriaceae</taxon>
        <taxon>Robiginitalea</taxon>
    </lineage>
</organism>
<evidence type="ECO:0000256" key="2">
    <source>
        <dbReference type="HAMAP-Rule" id="MF_01867"/>
    </source>
</evidence>
<dbReference type="NCBIfam" id="TIGR03998">
    <property type="entry name" value="thiol_BshC"/>
    <property type="match status" value="1"/>
</dbReference>
<gene>
    <name evidence="2" type="primary">bshC</name>
    <name evidence="5" type="ordered locus">RB2501_12472</name>
</gene>
<protein>
    <recommendedName>
        <fullName evidence="2">Putative cysteine ligase BshC</fullName>
        <ecNumber evidence="2">6.-.-.-</ecNumber>
    </recommendedName>
</protein>
<evidence type="ECO:0000256" key="1">
    <source>
        <dbReference type="ARBA" id="ARBA00022598"/>
    </source>
</evidence>